<dbReference type="RefSeq" id="WP_380975152.1">
    <property type="nucleotide sequence ID" value="NZ_JBHTEF010000001.1"/>
</dbReference>
<feature type="transmembrane region" description="Helical" evidence="8">
    <location>
        <begin position="95"/>
        <end position="115"/>
    </location>
</feature>
<evidence type="ECO:0000313" key="10">
    <source>
        <dbReference type="EMBL" id="MFC7581659.1"/>
    </source>
</evidence>
<name>A0ABW2SP30_9ACTO</name>
<feature type="compositionally biased region" description="Low complexity" evidence="7">
    <location>
        <begin position="281"/>
        <end position="294"/>
    </location>
</feature>
<dbReference type="Pfam" id="PF00892">
    <property type="entry name" value="EamA"/>
    <property type="match status" value="2"/>
</dbReference>
<protein>
    <submittedName>
        <fullName evidence="10">DMT family transporter</fullName>
    </submittedName>
</protein>
<feature type="transmembrane region" description="Helical" evidence="8">
    <location>
        <begin position="177"/>
        <end position="198"/>
    </location>
</feature>
<dbReference type="InterPro" id="IPR051258">
    <property type="entry name" value="Diverse_Substrate_Transporter"/>
</dbReference>
<feature type="transmembrane region" description="Helical" evidence="8">
    <location>
        <begin position="66"/>
        <end position="83"/>
    </location>
</feature>
<comment type="similarity">
    <text evidence="2">Belongs to the EamA transporter family.</text>
</comment>
<keyword evidence="11" id="KW-1185">Reference proteome</keyword>
<evidence type="ECO:0000259" key="9">
    <source>
        <dbReference type="Pfam" id="PF00892"/>
    </source>
</evidence>
<evidence type="ECO:0000256" key="6">
    <source>
        <dbReference type="ARBA" id="ARBA00023136"/>
    </source>
</evidence>
<evidence type="ECO:0000256" key="2">
    <source>
        <dbReference type="ARBA" id="ARBA00007362"/>
    </source>
</evidence>
<feature type="region of interest" description="Disordered" evidence="7">
    <location>
        <begin position="281"/>
        <end position="301"/>
    </location>
</feature>
<accession>A0ABW2SP30</accession>
<evidence type="ECO:0000313" key="11">
    <source>
        <dbReference type="Proteomes" id="UP001596527"/>
    </source>
</evidence>
<comment type="subcellular location">
    <subcellularLocation>
        <location evidence="1">Cell membrane</location>
        <topology evidence="1">Multi-pass membrane protein</topology>
    </subcellularLocation>
</comment>
<keyword evidence="6 8" id="KW-0472">Membrane</keyword>
<comment type="caution">
    <text evidence="10">The sequence shown here is derived from an EMBL/GenBank/DDBJ whole genome shotgun (WGS) entry which is preliminary data.</text>
</comment>
<dbReference type="SUPFAM" id="SSF103481">
    <property type="entry name" value="Multidrug resistance efflux transporter EmrE"/>
    <property type="match status" value="2"/>
</dbReference>
<evidence type="ECO:0000256" key="1">
    <source>
        <dbReference type="ARBA" id="ARBA00004651"/>
    </source>
</evidence>
<dbReference type="PANTHER" id="PTHR42920:SF5">
    <property type="entry name" value="EAMA DOMAIN-CONTAINING PROTEIN"/>
    <property type="match status" value="1"/>
</dbReference>
<proteinExistence type="inferred from homology"/>
<dbReference type="Proteomes" id="UP001596527">
    <property type="component" value="Unassembled WGS sequence"/>
</dbReference>
<organism evidence="10 11">
    <name type="scientific">Schaalia naturae</name>
    <dbReference type="NCBI Taxonomy" id="635203"/>
    <lineage>
        <taxon>Bacteria</taxon>
        <taxon>Bacillati</taxon>
        <taxon>Actinomycetota</taxon>
        <taxon>Actinomycetes</taxon>
        <taxon>Actinomycetales</taxon>
        <taxon>Actinomycetaceae</taxon>
        <taxon>Schaalia</taxon>
    </lineage>
</organism>
<keyword evidence="4 8" id="KW-0812">Transmembrane</keyword>
<keyword evidence="5 8" id="KW-1133">Transmembrane helix</keyword>
<evidence type="ECO:0000256" key="7">
    <source>
        <dbReference type="SAM" id="MobiDB-lite"/>
    </source>
</evidence>
<feature type="transmembrane region" description="Helical" evidence="8">
    <location>
        <begin position="204"/>
        <end position="224"/>
    </location>
</feature>
<feature type="transmembrane region" description="Helical" evidence="8">
    <location>
        <begin position="145"/>
        <end position="165"/>
    </location>
</feature>
<feature type="transmembrane region" description="Helical" evidence="8">
    <location>
        <begin position="37"/>
        <end position="54"/>
    </location>
</feature>
<dbReference type="PANTHER" id="PTHR42920">
    <property type="entry name" value="OS03G0707200 PROTEIN-RELATED"/>
    <property type="match status" value="1"/>
</dbReference>
<feature type="transmembrane region" description="Helical" evidence="8">
    <location>
        <begin position="122"/>
        <end position="139"/>
    </location>
</feature>
<dbReference type="InterPro" id="IPR000620">
    <property type="entry name" value="EamA_dom"/>
</dbReference>
<sequence>MMRRTEPRAVLALVCVTAVWGSTFFLIKEIVDVIPPIDFLGVRFLIAGAVIAVVRARSLFRCPRPVWIRGAVLGLVYAGAQVLQTVGLQHTHASVSGFITGMYVVLTPVVLLAVFRVRVSRRGWAAILMATVGLMVLSLRGLDLGVGEAVTLAGSLLYAVHIVLLGHWAPRGHVLELGAIQVITVGVVCTLAALPGGVAAPQTAAQWAQMLYMALVAGLAAIVVQTWAQARMSPTAAAIVMTTEPLFAALFAVLLGGEHPTVRLIVGGSLIVGAMLVSETAPSTDPTATPPVTSLIKGDQS</sequence>
<feature type="domain" description="EamA" evidence="9">
    <location>
        <begin position="9"/>
        <end position="138"/>
    </location>
</feature>
<reference evidence="11" key="1">
    <citation type="journal article" date="2019" name="Int. J. Syst. Evol. Microbiol.">
        <title>The Global Catalogue of Microorganisms (GCM) 10K type strain sequencing project: providing services to taxonomists for standard genome sequencing and annotation.</title>
        <authorList>
            <consortium name="The Broad Institute Genomics Platform"/>
            <consortium name="The Broad Institute Genome Sequencing Center for Infectious Disease"/>
            <person name="Wu L."/>
            <person name="Ma J."/>
        </authorList>
    </citation>
    <scope>NUCLEOTIDE SEQUENCE [LARGE SCALE GENOMIC DNA]</scope>
    <source>
        <strain evidence="11">CCUG 56698</strain>
    </source>
</reference>
<dbReference type="InterPro" id="IPR037185">
    <property type="entry name" value="EmrE-like"/>
</dbReference>
<evidence type="ECO:0000256" key="5">
    <source>
        <dbReference type="ARBA" id="ARBA00022989"/>
    </source>
</evidence>
<dbReference type="EMBL" id="JBHTEF010000001">
    <property type="protein sequence ID" value="MFC7581659.1"/>
    <property type="molecule type" value="Genomic_DNA"/>
</dbReference>
<evidence type="ECO:0000256" key="4">
    <source>
        <dbReference type="ARBA" id="ARBA00022692"/>
    </source>
</evidence>
<feature type="transmembrane region" description="Helical" evidence="8">
    <location>
        <begin position="236"/>
        <end position="255"/>
    </location>
</feature>
<evidence type="ECO:0000256" key="8">
    <source>
        <dbReference type="SAM" id="Phobius"/>
    </source>
</evidence>
<gene>
    <name evidence="10" type="ORF">ACFQWG_10685</name>
</gene>
<keyword evidence="3" id="KW-1003">Cell membrane</keyword>
<feature type="domain" description="EamA" evidence="9">
    <location>
        <begin position="147"/>
        <end position="277"/>
    </location>
</feature>
<evidence type="ECO:0000256" key="3">
    <source>
        <dbReference type="ARBA" id="ARBA00022475"/>
    </source>
</evidence>